<protein>
    <submittedName>
        <fullName evidence="1">Uncharacterized protein</fullName>
    </submittedName>
</protein>
<dbReference type="AlphaFoldDB" id="A0A5B7JWC8"/>
<keyword evidence="2" id="KW-1185">Reference proteome</keyword>
<reference evidence="1 2" key="1">
    <citation type="submission" date="2019-05" db="EMBL/GenBank/DDBJ databases">
        <title>Another draft genome of Portunus trituberculatus and its Hox gene families provides insights of decapod evolution.</title>
        <authorList>
            <person name="Jeong J.-H."/>
            <person name="Song I."/>
            <person name="Kim S."/>
            <person name="Choi T."/>
            <person name="Kim D."/>
            <person name="Ryu S."/>
            <person name="Kim W."/>
        </authorList>
    </citation>
    <scope>NUCLEOTIDE SEQUENCE [LARGE SCALE GENOMIC DNA]</scope>
    <source>
        <tissue evidence="1">Muscle</tissue>
    </source>
</reference>
<accession>A0A5B7JWC8</accession>
<proteinExistence type="predicted"/>
<dbReference type="EMBL" id="VSRR010115898">
    <property type="protein sequence ID" value="MPC98855.1"/>
    <property type="molecule type" value="Genomic_DNA"/>
</dbReference>
<sequence>MYSLEGRVQRRAGTLTLEVREREGGDEEARLLSLGIPEAFNLAGSKRADVRDVCRKQEIYYAPDILFPPACELREVSYATCDCYDLCSSLIKWSGATSGSNFEKARLI</sequence>
<name>A0A5B7JWC8_PORTR</name>
<evidence type="ECO:0000313" key="1">
    <source>
        <dbReference type="EMBL" id="MPC98855.1"/>
    </source>
</evidence>
<organism evidence="1 2">
    <name type="scientific">Portunus trituberculatus</name>
    <name type="common">Swimming crab</name>
    <name type="synonym">Neptunus trituberculatus</name>
    <dbReference type="NCBI Taxonomy" id="210409"/>
    <lineage>
        <taxon>Eukaryota</taxon>
        <taxon>Metazoa</taxon>
        <taxon>Ecdysozoa</taxon>
        <taxon>Arthropoda</taxon>
        <taxon>Crustacea</taxon>
        <taxon>Multicrustacea</taxon>
        <taxon>Malacostraca</taxon>
        <taxon>Eumalacostraca</taxon>
        <taxon>Eucarida</taxon>
        <taxon>Decapoda</taxon>
        <taxon>Pleocyemata</taxon>
        <taxon>Brachyura</taxon>
        <taxon>Eubrachyura</taxon>
        <taxon>Portunoidea</taxon>
        <taxon>Portunidae</taxon>
        <taxon>Portuninae</taxon>
        <taxon>Portunus</taxon>
    </lineage>
</organism>
<gene>
    <name evidence="1" type="ORF">E2C01_094240</name>
</gene>
<dbReference type="Proteomes" id="UP000324222">
    <property type="component" value="Unassembled WGS sequence"/>
</dbReference>
<evidence type="ECO:0000313" key="2">
    <source>
        <dbReference type="Proteomes" id="UP000324222"/>
    </source>
</evidence>
<comment type="caution">
    <text evidence="1">The sequence shown here is derived from an EMBL/GenBank/DDBJ whole genome shotgun (WGS) entry which is preliminary data.</text>
</comment>